<evidence type="ECO:0000313" key="1">
    <source>
        <dbReference type="EMBL" id="TFK44889.1"/>
    </source>
</evidence>
<sequence>MHIETCTLEVCKEFKRSEEIRECIVTLETLDDLLAELRSELAQASQPSSSTSASGAKRSEVDYSALDLCKARRLVRARENAIKNVKALLAKSAILPVIE</sequence>
<name>A0A5C3MHJ9_9AGAR</name>
<reference evidence="1 2" key="1">
    <citation type="journal article" date="2019" name="Nat. Ecol. Evol.">
        <title>Megaphylogeny resolves global patterns of mushroom evolution.</title>
        <authorList>
            <person name="Varga T."/>
            <person name="Krizsan K."/>
            <person name="Foldi C."/>
            <person name="Dima B."/>
            <person name="Sanchez-Garcia M."/>
            <person name="Sanchez-Ramirez S."/>
            <person name="Szollosi G.J."/>
            <person name="Szarkandi J.G."/>
            <person name="Papp V."/>
            <person name="Albert L."/>
            <person name="Andreopoulos W."/>
            <person name="Angelini C."/>
            <person name="Antonin V."/>
            <person name="Barry K.W."/>
            <person name="Bougher N.L."/>
            <person name="Buchanan P."/>
            <person name="Buyck B."/>
            <person name="Bense V."/>
            <person name="Catcheside P."/>
            <person name="Chovatia M."/>
            <person name="Cooper J."/>
            <person name="Damon W."/>
            <person name="Desjardin D."/>
            <person name="Finy P."/>
            <person name="Geml J."/>
            <person name="Haridas S."/>
            <person name="Hughes K."/>
            <person name="Justo A."/>
            <person name="Karasinski D."/>
            <person name="Kautmanova I."/>
            <person name="Kiss B."/>
            <person name="Kocsube S."/>
            <person name="Kotiranta H."/>
            <person name="LaButti K.M."/>
            <person name="Lechner B.E."/>
            <person name="Liimatainen K."/>
            <person name="Lipzen A."/>
            <person name="Lukacs Z."/>
            <person name="Mihaltcheva S."/>
            <person name="Morgado L.N."/>
            <person name="Niskanen T."/>
            <person name="Noordeloos M.E."/>
            <person name="Ohm R.A."/>
            <person name="Ortiz-Santana B."/>
            <person name="Ovrebo C."/>
            <person name="Racz N."/>
            <person name="Riley R."/>
            <person name="Savchenko A."/>
            <person name="Shiryaev A."/>
            <person name="Soop K."/>
            <person name="Spirin V."/>
            <person name="Szebenyi C."/>
            <person name="Tomsovsky M."/>
            <person name="Tulloss R.E."/>
            <person name="Uehling J."/>
            <person name="Grigoriev I.V."/>
            <person name="Vagvolgyi C."/>
            <person name="Papp T."/>
            <person name="Martin F.M."/>
            <person name="Miettinen O."/>
            <person name="Hibbett D.S."/>
            <person name="Nagy L.G."/>
        </authorList>
    </citation>
    <scope>NUCLEOTIDE SEQUENCE [LARGE SCALE GENOMIC DNA]</scope>
    <source>
        <strain evidence="1 2">CBS 166.37</strain>
    </source>
</reference>
<accession>A0A5C3MHJ9</accession>
<gene>
    <name evidence="1" type="ORF">BDQ12DRAFT_673760</name>
</gene>
<dbReference type="AlphaFoldDB" id="A0A5C3MHJ9"/>
<organism evidence="1 2">
    <name type="scientific">Crucibulum laeve</name>
    <dbReference type="NCBI Taxonomy" id="68775"/>
    <lineage>
        <taxon>Eukaryota</taxon>
        <taxon>Fungi</taxon>
        <taxon>Dikarya</taxon>
        <taxon>Basidiomycota</taxon>
        <taxon>Agaricomycotina</taxon>
        <taxon>Agaricomycetes</taxon>
        <taxon>Agaricomycetidae</taxon>
        <taxon>Agaricales</taxon>
        <taxon>Agaricineae</taxon>
        <taxon>Nidulariaceae</taxon>
        <taxon>Crucibulum</taxon>
    </lineage>
</organism>
<keyword evidence="2" id="KW-1185">Reference proteome</keyword>
<dbReference type="EMBL" id="ML213590">
    <property type="protein sequence ID" value="TFK44889.1"/>
    <property type="molecule type" value="Genomic_DNA"/>
</dbReference>
<dbReference type="OrthoDB" id="69641at2759"/>
<evidence type="ECO:0000313" key="2">
    <source>
        <dbReference type="Proteomes" id="UP000308652"/>
    </source>
</evidence>
<dbReference type="STRING" id="68775.A0A5C3MHJ9"/>
<protein>
    <submittedName>
        <fullName evidence="1">Uncharacterized protein</fullName>
    </submittedName>
</protein>
<proteinExistence type="predicted"/>
<dbReference type="Proteomes" id="UP000308652">
    <property type="component" value="Unassembled WGS sequence"/>
</dbReference>